<dbReference type="GO" id="GO:0004553">
    <property type="term" value="F:hydrolase activity, hydrolyzing O-glycosyl compounds"/>
    <property type="evidence" value="ECO:0007669"/>
    <property type="project" value="InterPro"/>
</dbReference>
<name>A0AAE3JH16_9FIRM</name>
<dbReference type="RefSeq" id="WP_308453888.1">
    <property type="nucleotide sequence ID" value="NZ_JAJEQR010000027.1"/>
</dbReference>
<protein>
    <submittedName>
        <fullName evidence="4">Glycoside hydrolase family 2</fullName>
    </submittedName>
</protein>
<dbReference type="InterPro" id="IPR036156">
    <property type="entry name" value="Beta-gal/glucu_dom_sf"/>
</dbReference>
<evidence type="ECO:0000259" key="3">
    <source>
        <dbReference type="Pfam" id="PF22666"/>
    </source>
</evidence>
<proteinExistence type="predicted"/>
<dbReference type="GO" id="GO:0005975">
    <property type="term" value="P:carbohydrate metabolic process"/>
    <property type="evidence" value="ECO:0007669"/>
    <property type="project" value="InterPro"/>
</dbReference>
<dbReference type="Gene3D" id="3.20.20.80">
    <property type="entry name" value="Glycosidases"/>
    <property type="match status" value="1"/>
</dbReference>
<dbReference type="Pfam" id="PF02836">
    <property type="entry name" value="Glyco_hydro_2_C"/>
    <property type="match status" value="1"/>
</dbReference>
<reference evidence="4" key="1">
    <citation type="submission" date="2021-10" db="EMBL/GenBank/DDBJ databases">
        <title>Anaerobic single-cell dispensing facilitates the cultivation of human gut bacteria.</title>
        <authorList>
            <person name="Afrizal A."/>
        </authorList>
    </citation>
    <scope>NUCLEOTIDE SEQUENCE</scope>
    <source>
        <strain evidence="4">CLA-AA-H215</strain>
    </source>
</reference>
<dbReference type="InterPro" id="IPR054593">
    <property type="entry name" value="Beta-mannosidase-like_N2"/>
</dbReference>
<evidence type="ECO:0000313" key="4">
    <source>
        <dbReference type="EMBL" id="MCC2231371.1"/>
    </source>
</evidence>
<comment type="caution">
    <text evidence="4">The sequence shown here is derived from an EMBL/GenBank/DDBJ whole genome shotgun (WGS) entry which is preliminary data.</text>
</comment>
<feature type="domain" description="Glycoside hydrolase family 2 catalytic" evidence="2">
    <location>
        <begin position="294"/>
        <end position="457"/>
    </location>
</feature>
<sequence length="588" mass="67702">MSQIMGDCWHQEYPRPQFRRDSFFSLDGKWQLNGAPIHVPFAPEAKLSGYRGRERGSRLSYRRYFRLPEGFAGEDDDILLHFGAVDQRARVRLNGRVIAKHEGGYLPFSINITRALVPGENQLCVDVIDSLSHAYPYGKQHRRPHGMWYTPVSGIWQSVWIEAVPRKGRIQELRITPSLDQVEILAAADSEELTIAIGGEGIEKPFVMTAAGLPGLLHMREGRICLEAPGCEDPDIPMVGQRFRIRMEDTGLPLHHWTPEHPYLYTLTLETATDQVESYFALRTIDTGVKNGKPVLLLNGEPIFLHGVLDQGYFLDGHYLPEEPAEYRRDICRMKSLGFNCLRKHIKIEPEVFYYACDREGMLVIQDMVQNGGYSWILDTALPNLGFQKRSDHRPGWTKRRMIFEQHMKDTLEHLYNHPCIVIYTIFNEGWGQFDSDRMYRICRKLDGTRLYNSTSGWFAQKESNFDSVHAYFRNRKLTAGTRPLLISECGGYVRKIEGHLWKSYGGYGYGTAKSREELTRRIEALYEEMVLPSIADGACGCIYTQLSDVEGEINGLYTYDRKVCKVEKERIRAIAERIHMTRKQSER</sequence>
<dbReference type="PANTHER" id="PTHR42732:SF2">
    <property type="entry name" value="BETA-MANNOSIDASE"/>
    <property type="match status" value="1"/>
</dbReference>
<dbReference type="InterPro" id="IPR008979">
    <property type="entry name" value="Galactose-bd-like_sf"/>
</dbReference>
<dbReference type="SUPFAM" id="SSF51445">
    <property type="entry name" value="(Trans)glycosidases"/>
    <property type="match status" value="1"/>
</dbReference>
<dbReference type="SUPFAM" id="SSF49303">
    <property type="entry name" value="beta-Galactosidase/glucuronidase domain"/>
    <property type="match status" value="1"/>
</dbReference>
<dbReference type="SUPFAM" id="SSF49785">
    <property type="entry name" value="Galactose-binding domain-like"/>
    <property type="match status" value="1"/>
</dbReference>
<evidence type="ECO:0000256" key="1">
    <source>
        <dbReference type="ARBA" id="ARBA00022801"/>
    </source>
</evidence>
<dbReference type="AlphaFoldDB" id="A0AAE3JH16"/>
<dbReference type="PANTHER" id="PTHR42732">
    <property type="entry name" value="BETA-GALACTOSIDASE"/>
    <property type="match status" value="1"/>
</dbReference>
<dbReference type="Pfam" id="PF22666">
    <property type="entry name" value="Glyco_hydro_2_N2"/>
    <property type="match status" value="1"/>
</dbReference>
<evidence type="ECO:0000313" key="5">
    <source>
        <dbReference type="Proteomes" id="UP001198182"/>
    </source>
</evidence>
<evidence type="ECO:0000259" key="2">
    <source>
        <dbReference type="Pfam" id="PF02836"/>
    </source>
</evidence>
<keyword evidence="5" id="KW-1185">Reference proteome</keyword>
<gene>
    <name evidence="4" type="ORF">LKD81_10245</name>
</gene>
<dbReference type="Gene3D" id="2.60.120.260">
    <property type="entry name" value="Galactose-binding domain-like"/>
    <property type="match status" value="1"/>
</dbReference>
<dbReference type="InterPro" id="IPR006103">
    <property type="entry name" value="Glyco_hydro_2_cat"/>
</dbReference>
<accession>A0AAE3JH16</accession>
<feature type="domain" description="Beta-mannosidase-like galactose-binding" evidence="3">
    <location>
        <begin position="60"/>
        <end position="142"/>
    </location>
</feature>
<dbReference type="InterPro" id="IPR051913">
    <property type="entry name" value="GH2_Domain-Containing"/>
</dbReference>
<dbReference type="InterPro" id="IPR017853">
    <property type="entry name" value="GH"/>
</dbReference>
<keyword evidence="1 4" id="KW-0378">Hydrolase</keyword>
<dbReference type="Proteomes" id="UP001198182">
    <property type="component" value="Unassembled WGS sequence"/>
</dbReference>
<organism evidence="4 5">
    <name type="scientific">Hominifimenecus microfluidus</name>
    <dbReference type="NCBI Taxonomy" id="2885348"/>
    <lineage>
        <taxon>Bacteria</taxon>
        <taxon>Bacillati</taxon>
        <taxon>Bacillota</taxon>
        <taxon>Clostridia</taxon>
        <taxon>Lachnospirales</taxon>
        <taxon>Lachnospiraceae</taxon>
        <taxon>Hominifimenecus</taxon>
    </lineage>
</organism>
<dbReference type="EMBL" id="JAJEQR010000027">
    <property type="protein sequence ID" value="MCC2231371.1"/>
    <property type="molecule type" value="Genomic_DNA"/>
</dbReference>